<gene>
    <name evidence="1" type="ORF">METZ01_LOCUS74874</name>
</gene>
<dbReference type="Pfam" id="PF04456">
    <property type="entry name" value="DUF503"/>
    <property type="match status" value="1"/>
</dbReference>
<organism evidence="1">
    <name type="scientific">marine metagenome</name>
    <dbReference type="NCBI Taxonomy" id="408172"/>
    <lineage>
        <taxon>unclassified sequences</taxon>
        <taxon>metagenomes</taxon>
        <taxon>ecological metagenomes</taxon>
    </lineage>
</organism>
<name>A0A381U1A1_9ZZZZ</name>
<evidence type="ECO:0008006" key="2">
    <source>
        <dbReference type="Google" id="ProtNLM"/>
    </source>
</evidence>
<proteinExistence type="predicted"/>
<dbReference type="PANTHER" id="PTHR36441:SF1">
    <property type="entry name" value="DUF503 DOMAIN-CONTAINING PROTEIN"/>
    <property type="match status" value="1"/>
</dbReference>
<dbReference type="AlphaFoldDB" id="A0A381U1A1"/>
<dbReference type="Gene3D" id="3.30.70.1120">
    <property type="entry name" value="TT1725-like"/>
    <property type="match status" value="1"/>
</dbReference>
<accession>A0A381U1A1</accession>
<dbReference type="InterPro" id="IPR007546">
    <property type="entry name" value="DUF503"/>
</dbReference>
<sequence>MSIVALLSVELHIPDANSLKTKRMVLRRVKDRLKKFNVSVSETDHQDLWQRAALAIVAVSTTPTAVREALASVENELERAAPMMVTRTHVDFLT</sequence>
<evidence type="ECO:0000313" key="1">
    <source>
        <dbReference type="EMBL" id="SVA22020.1"/>
    </source>
</evidence>
<dbReference type="PANTHER" id="PTHR36441">
    <property type="entry name" value="HYPOTHETICAL CYTOSOLIC PROTEIN"/>
    <property type="match status" value="1"/>
</dbReference>
<protein>
    <recommendedName>
        <fullName evidence="2">YlxP-like protein</fullName>
    </recommendedName>
</protein>
<dbReference type="InterPro" id="IPR036746">
    <property type="entry name" value="TT1725-like_sf"/>
</dbReference>
<reference evidence="1" key="1">
    <citation type="submission" date="2018-05" db="EMBL/GenBank/DDBJ databases">
        <authorList>
            <person name="Lanie J.A."/>
            <person name="Ng W.-L."/>
            <person name="Kazmierczak K.M."/>
            <person name="Andrzejewski T.M."/>
            <person name="Davidsen T.M."/>
            <person name="Wayne K.J."/>
            <person name="Tettelin H."/>
            <person name="Glass J.I."/>
            <person name="Rusch D."/>
            <person name="Podicherti R."/>
            <person name="Tsui H.-C.T."/>
            <person name="Winkler M.E."/>
        </authorList>
    </citation>
    <scope>NUCLEOTIDE SEQUENCE</scope>
</reference>
<dbReference type="SUPFAM" id="SSF103007">
    <property type="entry name" value="Hypothetical protein TT1725"/>
    <property type="match status" value="1"/>
</dbReference>
<dbReference type="EMBL" id="UINC01005548">
    <property type="protein sequence ID" value="SVA22020.1"/>
    <property type="molecule type" value="Genomic_DNA"/>
</dbReference>